<evidence type="ECO:0000256" key="1">
    <source>
        <dbReference type="ARBA" id="ARBA00009981"/>
    </source>
</evidence>
<dbReference type="InterPro" id="IPR006442">
    <property type="entry name" value="Antitoxin_Phd/YefM"/>
</dbReference>
<dbReference type="Pfam" id="PF02604">
    <property type="entry name" value="PhdYeFM_antitox"/>
    <property type="match status" value="1"/>
</dbReference>
<organism evidence="3 4">
    <name type="scientific">Crocosphaera subtropica (strain ATCC 51142 / BH68)</name>
    <name type="common">Cyanothece sp. (strain ATCC 51142)</name>
    <dbReference type="NCBI Taxonomy" id="43989"/>
    <lineage>
        <taxon>Bacteria</taxon>
        <taxon>Bacillati</taxon>
        <taxon>Cyanobacteriota</taxon>
        <taxon>Cyanophyceae</taxon>
        <taxon>Oscillatoriophycideae</taxon>
        <taxon>Chroococcales</taxon>
        <taxon>Aphanothecaceae</taxon>
        <taxon>Crocosphaera</taxon>
        <taxon>Crocosphaera subtropica</taxon>
    </lineage>
</organism>
<evidence type="ECO:0000313" key="4">
    <source>
        <dbReference type="Proteomes" id="UP000001203"/>
    </source>
</evidence>
<dbReference type="AlphaFoldDB" id="B1WUX3"/>
<proteinExistence type="inferred from homology"/>
<reference evidence="3 4" key="1">
    <citation type="journal article" date="2008" name="Proc. Natl. Acad. Sci. U.S.A.">
        <title>The genome of Cyanothece 51142, a unicellular diazotrophic cyanobacterium important in the marine nitrogen cycle.</title>
        <authorList>
            <person name="Welsh E.A."/>
            <person name="Liberton M."/>
            <person name="Stoeckel J."/>
            <person name="Loh T."/>
            <person name="Elvitigala T."/>
            <person name="Wang C."/>
            <person name="Wollam A."/>
            <person name="Fulton R.S."/>
            <person name="Clifton S.W."/>
            <person name="Jacobs J.M."/>
            <person name="Aurora R."/>
            <person name="Ghosh B.K."/>
            <person name="Sherman L.A."/>
            <person name="Smith R.D."/>
            <person name="Wilson R.K."/>
            <person name="Pakrasi H.B."/>
        </authorList>
    </citation>
    <scope>NUCLEOTIDE SEQUENCE [LARGE SCALE GENOMIC DNA]</scope>
    <source>
        <strain evidence="4">ATCC 51142 / BH68</strain>
    </source>
</reference>
<dbReference type="STRING" id="43989.cce_1224"/>
<comment type="function">
    <text evidence="2">Antitoxin component of a type II toxin-antitoxin (TA) system.</text>
</comment>
<dbReference type="Proteomes" id="UP000001203">
    <property type="component" value="Chromosome circular"/>
</dbReference>
<dbReference type="RefSeq" id="WP_009544051.1">
    <property type="nucleotide sequence ID" value="NC_010546.1"/>
</dbReference>
<dbReference type="eggNOG" id="COG2161">
    <property type="taxonomic scope" value="Bacteria"/>
</dbReference>
<sequence length="111" mass="12473">MKKLAASDAKNRFGEMLDLARREPVHITKKGRNVAVVLSTEEFERLSELEDQLLAMKAKEAKEEGFIGIQESEKLLQQLASTSAVVWSPQTDKKSIEALSELLKTVEDEDK</sequence>
<evidence type="ECO:0000313" key="3">
    <source>
        <dbReference type="EMBL" id="ACB50574.1"/>
    </source>
</evidence>
<dbReference type="NCBIfam" id="TIGR01552">
    <property type="entry name" value="phd_fam"/>
    <property type="match status" value="1"/>
</dbReference>
<keyword evidence="4" id="KW-1185">Reference proteome</keyword>
<dbReference type="Gene3D" id="3.40.1620.10">
    <property type="entry name" value="YefM-like domain"/>
    <property type="match status" value="1"/>
</dbReference>
<dbReference type="EMBL" id="CP000806">
    <property type="protein sequence ID" value="ACB50574.1"/>
    <property type="molecule type" value="Genomic_DNA"/>
</dbReference>
<accession>B1WUX3</accession>
<dbReference type="HOGENOM" id="CLU_177501_0_0_3"/>
<dbReference type="InterPro" id="IPR036165">
    <property type="entry name" value="YefM-like_sf"/>
</dbReference>
<gene>
    <name evidence="3" type="ordered locus">cce_1224</name>
</gene>
<name>B1WUX3_CROS5</name>
<comment type="similarity">
    <text evidence="1 2">Belongs to the phD/YefM antitoxin family.</text>
</comment>
<protein>
    <recommendedName>
        <fullName evidence="2">Antitoxin</fullName>
    </recommendedName>
</protein>
<dbReference type="SUPFAM" id="SSF143120">
    <property type="entry name" value="YefM-like"/>
    <property type="match status" value="1"/>
</dbReference>
<evidence type="ECO:0000256" key="2">
    <source>
        <dbReference type="RuleBase" id="RU362080"/>
    </source>
</evidence>
<dbReference type="OrthoDB" id="464085at2"/>
<dbReference type="KEGG" id="cyt:cce_1224"/>